<name>A0A814Z6U3_ADIRI</name>
<dbReference type="Proteomes" id="UP000663852">
    <property type="component" value="Unassembled WGS sequence"/>
</dbReference>
<evidence type="ECO:0000313" key="17">
    <source>
        <dbReference type="Proteomes" id="UP000663852"/>
    </source>
</evidence>
<evidence type="ECO:0000256" key="8">
    <source>
        <dbReference type="ARBA" id="ARBA00023065"/>
    </source>
</evidence>
<evidence type="ECO:0000256" key="2">
    <source>
        <dbReference type="ARBA" id="ARBA00006434"/>
    </source>
</evidence>
<dbReference type="EMBL" id="CAJNOJ010000171">
    <property type="protein sequence ID" value="CAF1237908.1"/>
    <property type="molecule type" value="Genomic_DNA"/>
</dbReference>
<evidence type="ECO:0000256" key="10">
    <source>
        <dbReference type="ARBA" id="ARBA00023180"/>
    </source>
</evidence>
<dbReference type="OrthoDB" id="6132759at2759"/>
<sequence>MKMLPTAMSLFATLCSASTLLGIPVEIYYYGISYLYFILCWLIASYVASHIFIPKFRELGYISLYTYVEKRFSLTLRISVTLTFIISFMLFMAVILYGPSLALSQVIGIDLWLAIVSSGIICTFYTSIGGMKAVIWTDVIQTLIIFSGVLLSIVFGFMDTGGVKKVFETAYLNQRMNLFNISFDPTVRYTVWSLMIGGTFYATSCSCILQTQTQRYMSVNSTRDAQKATWINNIMLGILLFLCCIVGLLVHAKYHDCDPLGAKLVSKSDQIYPLFVMETFKRFPGLTGLFMASILSGSLSSISSGVNSITAVIIEDIWKRLTPNQPLSDKTQTIISKYTSFTLGVITVLLAFIVSYLPSILALVYSVIGTLTAPIFGIFLLGFYFPRVNNRSALIAFFISLVFQLWVLIGASFTVHQQLRRSLPTSVNGCTSLNITLKTPLIISQNLSSPNFFLPLYSISFIWYAFNGVSITVIMGLACSLLWYNSKSDIEKIDQSLLMSCRRNACCGSLSTKSLDNPEVTMAVNSQGTRNKDAEHEHMDPTATNKKELVTLLSSEN</sequence>
<evidence type="ECO:0000256" key="9">
    <source>
        <dbReference type="ARBA" id="ARBA00023136"/>
    </source>
</evidence>
<dbReference type="InterPro" id="IPR038377">
    <property type="entry name" value="Na/Glc_symporter_sf"/>
</dbReference>
<evidence type="ECO:0000256" key="1">
    <source>
        <dbReference type="ARBA" id="ARBA00004651"/>
    </source>
</evidence>
<feature type="transmembrane region" description="Helical" evidence="14">
    <location>
        <begin position="32"/>
        <end position="53"/>
    </location>
</feature>
<feature type="transmembrane region" description="Helical" evidence="14">
    <location>
        <begin position="392"/>
        <end position="415"/>
    </location>
</feature>
<keyword evidence="9 14" id="KW-0472">Membrane</keyword>
<comment type="subcellular location">
    <subcellularLocation>
        <location evidence="1">Cell membrane</location>
        <topology evidence="1">Multi-pass membrane protein</topology>
    </subcellularLocation>
</comment>
<feature type="transmembrane region" description="Helical" evidence="14">
    <location>
        <begin position="133"/>
        <end position="158"/>
    </location>
</feature>
<keyword evidence="5 14" id="KW-0812">Transmembrane</keyword>
<feature type="transmembrane region" description="Helical" evidence="14">
    <location>
        <begin position="230"/>
        <end position="250"/>
    </location>
</feature>
<evidence type="ECO:0000256" key="12">
    <source>
        <dbReference type="ARBA" id="ARBA00036099"/>
    </source>
</evidence>
<feature type="transmembrane region" description="Helical" evidence="14">
    <location>
        <begin position="189"/>
        <end position="209"/>
    </location>
</feature>
<dbReference type="GO" id="GO:0005886">
    <property type="term" value="C:plasma membrane"/>
    <property type="evidence" value="ECO:0007669"/>
    <property type="project" value="UniProtKB-SubCell"/>
</dbReference>
<dbReference type="AlphaFoldDB" id="A0A814Z6U3"/>
<evidence type="ECO:0000256" key="6">
    <source>
        <dbReference type="ARBA" id="ARBA00022989"/>
    </source>
</evidence>
<organism evidence="16 17">
    <name type="scientific">Adineta ricciae</name>
    <name type="common">Rotifer</name>
    <dbReference type="NCBI Taxonomy" id="249248"/>
    <lineage>
        <taxon>Eukaryota</taxon>
        <taxon>Metazoa</taxon>
        <taxon>Spiralia</taxon>
        <taxon>Gnathifera</taxon>
        <taxon>Rotifera</taxon>
        <taxon>Eurotatoria</taxon>
        <taxon>Bdelloidea</taxon>
        <taxon>Adinetida</taxon>
        <taxon>Adinetidae</taxon>
        <taxon>Adineta</taxon>
    </lineage>
</organism>
<dbReference type="GO" id="GO:0098660">
    <property type="term" value="P:inorganic ion transmembrane transport"/>
    <property type="evidence" value="ECO:0007669"/>
    <property type="project" value="UniProtKB-ARBA"/>
</dbReference>
<evidence type="ECO:0000256" key="3">
    <source>
        <dbReference type="ARBA" id="ARBA00022448"/>
    </source>
</evidence>
<proteinExistence type="inferred from homology"/>
<keyword evidence="4" id="KW-1003">Cell membrane</keyword>
<protein>
    <submittedName>
        <fullName evidence="16">Uncharacterized protein</fullName>
    </submittedName>
</protein>
<dbReference type="GO" id="GO:0015075">
    <property type="term" value="F:monoatomic ion transmembrane transporter activity"/>
    <property type="evidence" value="ECO:0007669"/>
    <property type="project" value="UniProtKB-ARBA"/>
</dbReference>
<dbReference type="Gene3D" id="1.20.1730.10">
    <property type="entry name" value="Sodium/glucose cotransporter"/>
    <property type="match status" value="1"/>
</dbReference>
<keyword evidence="6 14" id="KW-1133">Transmembrane helix</keyword>
<keyword evidence="8" id="KW-0406">Ion transport</keyword>
<evidence type="ECO:0000256" key="5">
    <source>
        <dbReference type="ARBA" id="ARBA00022692"/>
    </source>
</evidence>
<feature type="signal peptide" evidence="15">
    <location>
        <begin position="1"/>
        <end position="17"/>
    </location>
</feature>
<feature type="transmembrane region" description="Helical" evidence="14">
    <location>
        <begin position="74"/>
        <end position="97"/>
    </location>
</feature>
<evidence type="ECO:0000256" key="7">
    <source>
        <dbReference type="ARBA" id="ARBA00023053"/>
    </source>
</evidence>
<dbReference type="Pfam" id="PF00474">
    <property type="entry name" value="SSF"/>
    <property type="match status" value="1"/>
</dbReference>
<feature type="transmembrane region" description="Helical" evidence="14">
    <location>
        <begin position="289"/>
        <end position="314"/>
    </location>
</feature>
<evidence type="ECO:0000256" key="4">
    <source>
        <dbReference type="ARBA" id="ARBA00022475"/>
    </source>
</evidence>
<dbReference type="PANTHER" id="PTHR42985:SF40">
    <property type="entry name" value="LD47995P-RELATED"/>
    <property type="match status" value="1"/>
</dbReference>
<dbReference type="InterPro" id="IPR051163">
    <property type="entry name" value="Sodium:Solute_Symporter_SSF"/>
</dbReference>
<keyword evidence="11" id="KW-0739">Sodium transport</keyword>
<dbReference type="PROSITE" id="PS00456">
    <property type="entry name" value="NA_SOLUT_SYMP_1"/>
    <property type="match status" value="1"/>
</dbReference>
<dbReference type="InterPro" id="IPR018212">
    <property type="entry name" value="Na/solute_symporter_CS"/>
</dbReference>
<evidence type="ECO:0000256" key="13">
    <source>
        <dbReference type="RuleBase" id="RU362091"/>
    </source>
</evidence>
<feature type="transmembrane region" description="Helical" evidence="14">
    <location>
        <begin position="461"/>
        <end position="484"/>
    </location>
</feature>
<keyword evidence="15" id="KW-0732">Signal</keyword>
<accession>A0A814Z6U3</accession>
<keyword evidence="3" id="KW-0813">Transport</keyword>
<evidence type="ECO:0000256" key="15">
    <source>
        <dbReference type="SAM" id="SignalP"/>
    </source>
</evidence>
<gene>
    <name evidence="16" type="ORF">EDS130_LOCUS27294</name>
</gene>
<dbReference type="GO" id="GO:0015293">
    <property type="term" value="F:symporter activity"/>
    <property type="evidence" value="ECO:0007669"/>
    <property type="project" value="TreeGrafter"/>
</dbReference>
<comment type="caution">
    <text evidence="16">The sequence shown here is derived from an EMBL/GenBank/DDBJ whole genome shotgun (WGS) entry which is preliminary data.</text>
</comment>
<evidence type="ECO:0000256" key="14">
    <source>
        <dbReference type="SAM" id="Phobius"/>
    </source>
</evidence>
<dbReference type="InterPro" id="IPR001734">
    <property type="entry name" value="Na/solute_symporter"/>
</dbReference>
<reference evidence="16" key="1">
    <citation type="submission" date="2021-02" db="EMBL/GenBank/DDBJ databases">
        <authorList>
            <person name="Nowell W R."/>
        </authorList>
    </citation>
    <scope>NUCLEOTIDE SEQUENCE</scope>
</reference>
<dbReference type="NCBIfam" id="TIGR00813">
    <property type="entry name" value="sss"/>
    <property type="match status" value="1"/>
</dbReference>
<feature type="transmembrane region" description="Helical" evidence="14">
    <location>
        <begin position="363"/>
        <end position="385"/>
    </location>
</feature>
<feature type="transmembrane region" description="Helical" evidence="14">
    <location>
        <begin position="335"/>
        <end position="357"/>
    </location>
</feature>
<feature type="transmembrane region" description="Helical" evidence="14">
    <location>
        <begin position="103"/>
        <end position="126"/>
    </location>
</feature>
<dbReference type="PROSITE" id="PS50283">
    <property type="entry name" value="NA_SOLUT_SYMP_3"/>
    <property type="match status" value="1"/>
</dbReference>
<evidence type="ECO:0000313" key="16">
    <source>
        <dbReference type="EMBL" id="CAF1237908.1"/>
    </source>
</evidence>
<dbReference type="PANTHER" id="PTHR42985">
    <property type="entry name" value="SODIUM-COUPLED MONOCARBOXYLATE TRANSPORTER"/>
    <property type="match status" value="1"/>
</dbReference>
<keyword evidence="7" id="KW-0915">Sodium</keyword>
<dbReference type="GO" id="GO:0006814">
    <property type="term" value="P:sodium ion transport"/>
    <property type="evidence" value="ECO:0007669"/>
    <property type="project" value="UniProtKB-KW"/>
</dbReference>
<evidence type="ECO:0000256" key="11">
    <source>
        <dbReference type="ARBA" id="ARBA00023201"/>
    </source>
</evidence>
<comment type="catalytic activity">
    <reaction evidence="12">
        <text>iodide(out) + 2 Na(+)(out) = iodide(in) + 2 Na(+)(in)</text>
        <dbReference type="Rhea" id="RHEA:71207"/>
        <dbReference type="ChEBI" id="CHEBI:16382"/>
        <dbReference type="ChEBI" id="CHEBI:29101"/>
    </reaction>
</comment>
<comment type="similarity">
    <text evidence="2 13">Belongs to the sodium:solute symporter (SSF) (TC 2.A.21) family.</text>
</comment>
<feature type="chain" id="PRO_5032467898" evidence="15">
    <location>
        <begin position="18"/>
        <end position="557"/>
    </location>
</feature>
<keyword evidence="10" id="KW-0325">Glycoprotein</keyword>